<gene>
    <name evidence="1" type="ORF">C5471_18510</name>
</gene>
<protein>
    <recommendedName>
        <fullName evidence="3">NinB protein</fullName>
    </recommendedName>
</protein>
<dbReference type="NCBIfam" id="NF007281">
    <property type="entry name" value="PRK09741.1"/>
    <property type="match status" value="1"/>
</dbReference>
<organism evidence="1 2">
    <name type="scientific">Photorhabdus tasmaniensis</name>
    <dbReference type="NCBI Taxonomy" id="1004159"/>
    <lineage>
        <taxon>Bacteria</taxon>
        <taxon>Pseudomonadati</taxon>
        <taxon>Pseudomonadota</taxon>
        <taxon>Gammaproteobacteria</taxon>
        <taxon>Enterobacterales</taxon>
        <taxon>Morganellaceae</taxon>
        <taxon>Photorhabdus</taxon>
    </lineage>
</organism>
<evidence type="ECO:0000313" key="1">
    <source>
        <dbReference type="EMBL" id="NHB89578.1"/>
    </source>
</evidence>
<evidence type="ECO:0008006" key="3">
    <source>
        <dbReference type="Google" id="ProtNLM"/>
    </source>
</evidence>
<keyword evidence="2" id="KW-1185">Reference proteome</keyword>
<accession>A0ABX0GKD1</accession>
<dbReference type="InterPro" id="IPR008711">
    <property type="entry name" value="Recombinase_NinB"/>
</dbReference>
<dbReference type="RefSeq" id="WP_133812568.1">
    <property type="nucleotide sequence ID" value="NZ_CAWPIF010000049.1"/>
</dbReference>
<evidence type="ECO:0000313" key="2">
    <source>
        <dbReference type="Proteomes" id="UP000697802"/>
    </source>
</evidence>
<name>A0ABX0GKD1_9GAMM</name>
<dbReference type="EMBL" id="PUJU01000049">
    <property type="protein sequence ID" value="NHB89578.1"/>
    <property type="molecule type" value="Genomic_DNA"/>
</dbReference>
<reference evidence="1 2" key="1">
    <citation type="submission" date="2018-02" db="EMBL/GenBank/DDBJ databases">
        <authorList>
            <person name="Machado R.A."/>
        </authorList>
    </citation>
    <scope>NUCLEOTIDE SEQUENCE [LARGE SCALE GENOMIC DNA]</scope>
    <source>
        <strain evidence="1 2">T327</strain>
    </source>
</reference>
<dbReference type="SUPFAM" id="SSF103370">
    <property type="entry name" value="NinB"/>
    <property type="match status" value="1"/>
</dbReference>
<sequence>MEADFCFHESNKSQAWEILKETLQTKQPHRIIIKPWKNKRSLSQNATAHLWFGEISRYLCANGAIYSSEEVKEMLKHTFLGYEVVDRMDFSTQEVEHVRTLRHTSGLDTGEMFYFMNKVEQWAAGIGCFVTIPDNSEYMKLEREQDG</sequence>
<dbReference type="Proteomes" id="UP000697802">
    <property type="component" value="Unassembled WGS sequence"/>
</dbReference>
<dbReference type="Pfam" id="PF05772">
    <property type="entry name" value="NinB"/>
    <property type="match status" value="1"/>
</dbReference>
<dbReference type="InterPro" id="IPR036619">
    <property type="entry name" value="NinB_sf"/>
</dbReference>
<comment type="caution">
    <text evidence="1">The sequence shown here is derived from an EMBL/GenBank/DDBJ whole genome shotgun (WGS) entry which is preliminary data.</text>
</comment>
<dbReference type="Gene3D" id="1.10.3790.10">
    <property type="entry name" value="NinB"/>
    <property type="match status" value="1"/>
</dbReference>
<proteinExistence type="predicted"/>